<feature type="region of interest" description="Disordered" evidence="8">
    <location>
        <begin position="298"/>
        <end position="355"/>
    </location>
</feature>
<feature type="domain" description="C2H2-type" evidence="9">
    <location>
        <begin position="422"/>
        <end position="451"/>
    </location>
</feature>
<dbReference type="SMART" id="SM00355">
    <property type="entry name" value="ZnF_C2H2"/>
    <property type="match status" value="4"/>
</dbReference>
<dbReference type="GO" id="GO:0000978">
    <property type="term" value="F:RNA polymerase II cis-regulatory region sequence-specific DNA binding"/>
    <property type="evidence" value="ECO:0007669"/>
    <property type="project" value="TreeGrafter"/>
</dbReference>
<evidence type="ECO:0000259" key="9">
    <source>
        <dbReference type="PROSITE" id="PS50157"/>
    </source>
</evidence>
<dbReference type="PANTHER" id="PTHR23235">
    <property type="entry name" value="KRUEPPEL-LIKE TRANSCRIPTION FACTOR"/>
    <property type="match status" value="1"/>
</dbReference>
<dbReference type="PROSITE" id="PS00028">
    <property type="entry name" value="ZINC_FINGER_C2H2_1"/>
    <property type="match status" value="4"/>
</dbReference>
<dbReference type="Gene3D" id="3.30.160.60">
    <property type="entry name" value="Classic Zinc Finger"/>
    <property type="match status" value="4"/>
</dbReference>
<dbReference type="EMBL" id="JAEPQZ010000009">
    <property type="protein sequence ID" value="KAG2177333.1"/>
    <property type="molecule type" value="Genomic_DNA"/>
</dbReference>
<evidence type="ECO:0000313" key="10">
    <source>
        <dbReference type="EMBL" id="KAG2177333.1"/>
    </source>
</evidence>
<dbReference type="OrthoDB" id="6365676at2759"/>
<dbReference type="FunFam" id="3.30.160.60:FF:000032">
    <property type="entry name" value="Krueppel-like factor 4"/>
    <property type="match status" value="1"/>
</dbReference>
<feature type="region of interest" description="Disordered" evidence="8">
    <location>
        <begin position="488"/>
        <end position="513"/>
    </location>
</feature>
<feature type="domain" description="C2H2-type" evidence="9">
    <location>
        <begin position="227"/>
        <end position="256"/>
    </location>
</feature>
<name>A0A8H7PNP3_MORIS</name>
<dbReference type="Pfam" id="PF00096">
    <property type="entry name" value="zf-C2H2"/>
    <property type="match status" value="4"/>
</dbReference>
<evidence type="ECO:0000256" key="7">
    <source>
        <dbReference type="PROSITE-ProRule" id="PRU00042"/>
    </source>
</evidence>
<evidence type="ECO:0000256" key="3">
    <source>
        <dbReference type="ARBA" id="ARBA00022771"/>
    </source>
</evidence>
<dbReference type="FunFam" id="3.30.160.60:FF:000125">
    <property type="entry name" value="Putative zinc finger protein 143"/>
    <property type="match status" value="1"/>
</dbReference>
<reference evidence="10" key="1">
    <citation type="submission" date="2020-12" db="EMBL/GenBank/DDBJ databases">
        <title>Metabolic potential, ecology and presence of endohyphal bacteria is reflected in genomic diversity of Mucoromycotina.</title>
        <authorList>
            <person name="Muszewska A."/>
            <person name="Okrasinska A."/>
            <person name="Steczkiewicz K."/>
            <person name="Drgas O."/>
            <person name="Orlowska M."/>
            <person name="Perlinska-Lenart U."/>
            <person name="Aleksandrzak-Piekarczyk T."/>
            <person name="Szatraj K."/>
            <person name="Zielenkiewicz U."/>
            <person name="Pilsyk S."/>
            <person name="Malc E."/>
            <person name="Mieczkowski P."/>
            <person name="Kruszewska J.S."/>
            <person name="Biernat P."/>
            <person name="Pawlowska J."/>
        </authorList>
    </citation>
    <scope>NUCLEOTIDE SEQUENCE</scope>
    <source>
        <strain evidence="10">WA0000067209</strain>
    </source>
</reference>
<gene>
    <name evidence="10" type="ORF">INT43_007990</name>
</gene>
<comment type="caution">
    <text evidence="10">The sequence shown here is derived from an EMBL/GenBank/DDBJ whole genome shotgun (WGS) entry which is preliminary data.</text>
</comment>
<keyword evidence="1" id="KW-0479">Metal-binding</keyword>
<keyword evidence="3 7" id="KW-0863">Zinc-finger</keyword>
<evidence type="ECO:0000256" key="4">
    <source>
        <dbReference type="ARBA" id="ARBA00022833"/>
    </source>
</evidence>
<feature type="domain" description="C2H2-type" evidence="9">
    <location>
        <begin position="452"/>
        <end position="481"/>
    </location>
</feature>
<feature type="compositionally biased region" description="Polar residues" evidence="8">
    <location>
        <begin position="302"/>
        <end position="315"/>
    </location>
</feature>
<feature type="domain" description="C2H2-type" evidence="9">
    <location>
        <begin position="257"/>
        <end position="286"/>
    </location>
</feature>
<dbReference type="AlphaFoldDB" id="A0A8H7PNP3"/>
<accession>A0A8H7PNP3</accession>
<evidence type="ECO:0000313" key="11">
    <source>
        <dbReference type="Proteomes" id="UP000654370"/>
    </source>
</evidence>
<feature type="region of interest" description="Disordered" evidence="8">
    <location>
        <begin position="1"/>
        <end position="20"/>
    </location>
</feature>
<keyword evidence="4" id="KW-0862">Zinc</keyword>
<organism evidence="10 11">
    <name type="scientific">Mortierella isabellina</name>
    <name type="common">Filamentous fungus</name>
    <name type="synonym">Umbelopsis isabellina</name>
    <dbReference type="NCBI Taxonomy" id="91625"/>
    <lineage>
        <taxon>Eukaryota</taxon>
        <taxon>Fungi</taxon>
        <taxon>Fungi incertae sedis</taxon>
        <taxon>Mucoromycota</taxon>
        <taxon>Mucoromycotina</taxon>
        <taxon>Umbelopsidomycetes</taxon>
        <taxon>Umbelopsidales</taxon>
        <taxon>Umbelopsidaceae</taxon>
        <taxon>Umbelopsis</taxon>
    </lineage>
</organism>
<evidence type="ECO:0000256" key="6">
    <source>
        <dbReference type="ARBA" id="ARBA00023163"/>
    </source>
</evidence>
<dbReference type="Proteomes" id="UP000654370">
    <property type="component" value="Unassembled WGS sequence"/>
</dbReference>
<feature type="region of interest" description="Disordered" evidence="8">
    <location>
        <begin position="392"/>
        <end position="422"/>
    </location>
</feature>
<keyword evidence="5" id="KW-0805">Transcription regulation</keyword>
<dbReference type="InterPro" id="IPR036236">
    <property type="entry name" value="Znf_C2H2_sf"/>
</dbReference>
<evidence type="ECO:0000256" key="2">
    <source>
        <dbReference type="ARBA" id="ARBA00022737"/>
    </source>
</evidence>
<keyword evidence="6" id="KW-0804">Transcription</keyword>
<feature type="compositionally biased region" description="Low complexity" evidence="8">
    <location>
        <begin position="339"/>
        <end position="350"/>
    </location>
</feature>
<keyword evidence="11" id="KW-1185">Reference proteome</keyword>
<protein>
    <recommendedName>
        <fullName evidence="9">C2H2-type domain-containing protein</fullName>
    </recommendedName>
</protein>
<feature type="compositionally biased region" description="Low complexity" evidence="8">
    <location>
        <begin position="405"/>
        <end position="418"/>
    </location>
</feature>
<evidence type="ECO:0000256" key="1">
    <source>
        <dbReference type="ARBA" id="ARBA00022723"/>
    </source>
</evidence>
<dbReference type="GO" id="GO:0008270">
    <property type="term" value="F:zinc ion binding"/>
    <property type="evidence" value="ECO:0007669"/>
    <property type="project" value="UniProtKB-KW"/>
</dbReference>
<dbReference type="InterPro" id="IPR013087">
    <property type="entry name" value="Znf_C2H2_type"/>
</dbReference>
<evidence type="ECO:0000256" key="8">
    <source>
        <dbReference type="SAM" id="MobiDB-lite"/>
    </source>
</evidence>
<evidence type="ECO:0000256" key="5">
    <source>
        <dbReference type="ARBA" id="ARBA00023015"/>
    </source>
</evidence>
<keyword evidence="2" id="KW-0677">Repeat</keyword>
<dbReference type="PANTHER" id="PTHR23235:SF120">
    <property type="entry name" value="KRUPPEL-LIKE FACTOR 15"/>
    <property type="match status" value="1"/>
</dbReference>
<dbReference type="PROSITE" id="PS50157">
    <property type="entry name" value="ZINC_FINGER_C2H2_2"/>
    <property type="match status" value="4"/>
</dbReference>
<feature type="compositionally biased region" description="Basic and acidic residues" evidence="8">
    <location>
        <begin position="491"/>
        <end position="511"/>
    </location>
</feature>
<sequence length="531" mass="61015">MTASAPNNNTSEPLQEKQSTFSYSTADAKHLKMNTDPVKYQKEESQHMGTQMMHSNSAFLPRMHQHLQHTDMHAVVSPPLTPSTSPAAFLQNNMHFKRKFSVDVGPFGFNSGHNASMIPAVNAVVQQEFYRRHSTCSDMSMDDYAHNTDQFSFITPTDMGHSHSMQGSLPSPPRVDHRSHFTQFNTHPSQQFYQENSHQFHPMQTQMQQPEHMHASQSKRKPTGNRHVCKYPYCGWSFKRYEHLKRHMLVHTGERPHICDYPGCGKSFSRSDNYAAHYRTHTRRAMLQRRMSGIASEYVPSDVSNNDMTAQNNDKFQPYATPEAYSMRENKSEQQSLHNPSSPQSPNTPSGLSHMIDYQQQHPSQHLYDTHTSSFNGMTRQFMLMEDPIPTDSFMEASPEKHSDAGSSHRMSSSSKSSAKMHICQVSHCQRKFKRLEHLKRHMRTHTLERPFTCTIPGCNKSFSRSDNLSQHIKTHQRREMRAYGGTMESTKPRFRDSNSPEHATRNHEDQNNVEMMNLNWHAGNVSSVGC</sequence>
<dbReference type="GO" id="GO:0000981">
    <property type="term" value="F:DNA-binding transcription factor activity, RNA polymerase II-specific"/>
    <property type="evidence" value="ECO:0007669"/>
    <property type="project" value="TreeGrafter"/>
</dbReference>
<dbReference type="SUPFAM" id="SSF57667">
    <property type="entry name" value="beta-beta-alpha zinc fingers"/>
    <property type="match status" value="3"/>
</dbReference>
<proteinExistence type="predicted"/>